<evidence type="ECO:0000313" key="2">
    <source>
        <dbReference type="EMBL" id="REF99454.1"/>
    </source>
</evidence>
<sequence length="193" mass="20814">MVIEQRPRRSRRKGLRLVLVGCLLVGGIGVIYPLHWLLNPWSAPGRPDLVGYWQGEVTYGSADTRTMVLHLTDQVGGGDEGPEIDGGAKVCAGGQSQAYEIYGDATNYRGTRFSLHARRSGDAAGLYLGQLVGTWDGRDGLTVSTELIRIDSGGVSHSTTSTDTRTGITTSDTPTIRFELRRAAKADYATACR</sequence>
<comment type="caution">
    <text evidence="2">The sequence shown here is derived from an EMBL/GenBank/DDBJ whole genome shotgun (WGS) entry which is preliminary data.</text>
</comment>
<accession>A0A3D9ZS56</accession>
<organism evidence="2 3">
    <name type="scientific">Asanoa ferruginea</name>
    <dbReference type="NCBI Taxonomy" id="53367"/>
    <lineage>
        <taxon>Bacteria</taxon>
        <taxon>Bacillati</taxon>
        <taxon>Actinomycetota</taxon>
        <taxon>Actinomycetes</taxon>
        <taxon>Micromonosporales</taxon>
        <taxon>Micromonosporaceae</taxon>
        <taxon>Asanoa</taxon>
    </lineage>
</organism>
<keyword evidence="3" id="KW-1185">Reference proteome</keyword>
<reference evidence="2 3" key="1">
    <citation type="submission" date="2018-08" db="EMBL/GenBank/DDBJ databases">
        <title>Sequencing the genomes of 1000 actinobacteria strains.</title>
        <authorList>
            <person name="Klenk H.-P."/>
        </authorList>
    </citation>
    <scope>NUCLEOTIDE SEQUENCE [LARGE SCALE GENOMIC DNA]</scope>
    <source>
        <strain evidence="2 3">DSM 44099</strain>
    </source>
</reference>
<feature type="transmembrane region" description="Helical" evidence="1">
    <location>
        <begin position="15"/>
        <end position="38"/>
    </location>
</feature>
<dbReference type="EMBL" id="QUMQ01000001">
    <property type="protein sequence ID" value="REF99454.1"/>
    <property type="molecule type" value="Genomic_DNA"/>
</dbReference>
<dbReference type="Proteomes" id="UP000256913">
    <property type="component" value="Unassembled WGS sequence"/>
</dbReference>
<evidence type="ECO:0000313" key="3">
    <source>
        <dbReference type="Proteomes" id="UP000256913"/>
    </source>
</evidence>
<keyword evidence="1" id="KW-1133">Transmembrane helix</keyword>
<gene>
    <name evidence="2" type="ORF">DFJ67_5490</name>
</gene>
<protein>
    <submittedName>
        <fullName evidence="2">Uncharacterized protein</fullName>
    </submittedName>
</protein>
<name>A0A3D9ZS56_9ACTN</name>
<keyword evidence="1" id="KW-0472">Membrane</keyword>
<evidence type="ECO:0000256" key="1">
    <source>
        <dbReference type="SAM" id="Phobius"/>
    </source>
</evidence>
<keyword evidence="1" id="KW-0812">Transmembrane</keyword>
<dbReference type="AlphaFoldDB" id="A0A3D9ZS56"/>
<proteinExistence type="predicted"/>